<dbReference type="Gene3D" id="3.40.50.300">
    <property type="entry name" value="P-loop containing nucleotide triphosphate hydrolases"/>
    <property type="match status" value="1"/>
</dbReference>
<gene>
    <name evidence="2" type="ORF">CZ814_03722</name>
</gene>
<accession>A0A1T4UUA3</accession>
<sequence>MDNTQKEKYYLAMQELKEDIFTKEILLPLFKSMNYDRVEFHGGPSERGRDLIATSILPPPKKSEYILYIQTKKLDKKKSLCLNELSRLCRQIKQARSKGFTKGCGKKIKPDYVYIAIPNKLTQRFLEELEDELCGDDYKGWLEFYDCVEILRHIEEYCPSILEKLEPFEDKIANPKGENTIDRNHELLGALCSVRDSIDISKFYSDLSFFVGSIDSRILVTYKVNVTTESLNISGSEQWSLIKDERKKIIDLIGFDIFKDDLKDIEDKYNNHYISYISDSNRLNQTAYISAFDNLSFIIEEFDTNASMLLERLDIEKRKQSRFNHDHLDKITDELKDIRLNLKNKKLEVKLKHYDIDYLYLDKTTTDLFIKTFSFFRKHIKIIKEQCFYVDSLEKNIITEPYYDISIRSFDLENEISERVDQYGHCVKSLNSDDRPNMAEIRRLLDSVEISLKFFECIYTKESLLSSIVELKKLDNCSDRVSISAHDVFYTGKDIAIYGGAGVGKTTTLEMFFKYYEENINKKKVIFCSLNRVIQKLSSLGIEKRKNKNTTQEELDKVIYSIILISYGFDVNIDTINRIKQYLEKGVVLIFDGLDEIVTEYPIVLDAMNKFKNRHQDTQWIISSRDCVSYLKEINFLGITLLPFTHQQLKNFILGWFNGASEGIKLWNDISGTVLHDNLLTPLVATILCSLVERGIKAPTNESEIYSERLSLLLGKYDANKNIRRQIQGSDELLVCAKNLAWAMHFDGIRNIKEDDAIKKIINKVGSKYTTTLIKNCVRELEDPCAVLVRDKVSGELSFGHFRFQEHLASLELKENRSIDFGSIITKDWWRGAFSLYAQNLDDIESIIEDLTRGSKLIPVDAFTTLYAMSNVLSPIKKKNMTSLLDHLKKDLSYLYDNDYYDYEDYNTDYFHNNESNWMSV</sequence>
<dbReference type="SMART" id="SM00382">
    <property type="entry name" value="AAA"/>
    <property type="match status" value="1"/>
</dbReference>
<dbReference type="PANTHER" id="PTHR46844:SF1">
    <property type="entry name" value="SLR5058 PROTEIN"/>
    <property type="match status" value="1"/>
</dbReference>
<dbReference type="OrthoDB" id="9182542at2"/>
<dbReference type="EMBL" id="FUWP01000033">
    <property type="protein sequence ID" value="SKA56273.1"/>
    <property type="molecule type" value="Genomic_DNA"/>
</dbReference>
<feature type="domain" description="AAA+ ATPase" evidence="1">
    <location>
        <begin position="491"/>
        <end position="635"/>
    </location>
</feature>
<dbReference type="SUPFAM" id="SSF52540">
    <property type="entry name" value="P-loop containing nucleoside triphosphate hydrolases"/>
    <property type="match status" value="1"/>
</dbReference>
<name>A0A1T4UUA3_9GAMM</name>
<protein>
    <recommendedName>
        <fullName evidence="1">AAA+ ATPase domain-containing protein</fullName>
    </recommendedName>
</protein>
<evidence type="ECO:0000313" key="3">
    <source>
        <dbReference type="Proteomes" id="UP000191116"/>
    </source>
</evidence>
<dbReference type="AlphaFoldDB" id="A0A1T4UUA3"/>
<proteinExistence type="predicted"/>
<dbReference type="RefSeq" id="WP_080176392.1">
    <property type="nucleotide sequence ID" value="NZ_AP024854.1"/>
</dbReference>
<dbReference type="Proteomes" id="UP000191116">
    <property type="component" value="Unassembled WGS sequence"/>
</dbReference>
<dbReference type="InterPro" id="IPR003593">
    <property type="entry name" value="AAA+_ATPase"/>
</dbReference>
<dbReference type="PANTHER" id="PTHR46844">
    <property type="entry name" value="SLR5058 PROTEIN"/>
    <property type="match status" value="1"/>
</dbReference>
<organism evidence="2 3">
    <name type="scientific">Photobacterium toruni</name>
    <dbReference type="NCBI Taxonomy" id="1935446"/>
    <lineage>
        <taxon>Bacteria</taxon>
        <taxon>Pseudomonadati</taxon>
        <taxon>Pseudomonadota</taxon>
        <taxon>Gammaproteobacteria</taxon>
        <taxon>Vibrionales</taxon>
        <taxon>Vibrionaceae</taxon>
        <taxon>Photobacterium</taxon>
    </lineage>
</organism>
<evidence type="ECO:0000313" key="2">
    <source>
        <dbReference type="EMBL" id="SKA56273.1"/>
    </source>
</evidence>
<reference evidence="2 3" key="1">
    <citation type="submission" date="2017-02" db="EMBL/GenBank/DDBJ databases">
        <authorList>
            <person name="Peterson S.W."/>
        </authorList>
    </citation>
    <scope>NUCLEOTIDE SEQUENCE [LARGE SCALE GENOMIC DNA]</scope>
    <source>
        <strain evidence="2 3">CECT 9189</strain>
    </source>
</reference>
<dbReference type="InterPro" id="IPR027417">
    <property type="entry name" value="P-loop_NTPase"/>
</dbReference>
<evidence type="ECO:0000259" key="1">
    <source>
        <dbReference type="SMART" id="SM00382"/>
    </source>
</evidence>